<protein>
    <submittedName>
        <fullName evidence="1">Phospholipase D-like protein</fullName>
    </submittedName>
</protein>
<dbReference type="Gene3D" id="3.30.870.10">
    <property type="entry name" value="Endonuclease Chain A"/>
    <property type="match status" value="1"/>
</dbReference>
<accession>A0A2T0Q2W2</accession>
<dbReference type="OrthoDB" id="8441577at2"/>
<evidence type="ECO:0000313" key="1">
    <source>
        <dbReference type="EMBL" id="PRX98008.1"/>
    </source>
</evidence>
<organism evidence="1 2">
    <name type="scientific">Allonocardiopsis opalescens</name>
    <dbReference type="NCBI Taxonomy" id="1144618"/>
    <lineage>
        <taxon>Bacteria</taxon>
        <taxon>Bacillati</taxon>
        <taxon>Actinomycetota</taxon>
        <taxon>Actinomycetes</taxon>
        <taxon>Streptosporangiales</taxon>
        <taxon>Allonocardiopsis</taxon>
    </lineage>
</organism>
<dbReference type="AlphaFoldDB" id="A0A2T0Q2W2"/>
<gene>
    <name evidence="1" type="ORF">CLV72_105361</name>
</gene>
<dbReference type="SUPFAM" id="SSF56024">
    <property type="entry name" value="Phospholipase D/nuclease"/>
    <property type="match status" value="1"/>
</dbReference>
<dbReference type="Proteomes" id="UP000237846">
    <property type="component" value="Unassembled WGS sequence"/>
</dbReference>
<evidence type="ECO:0000313" key="2">
    <source>
        <dbReference type="Proteomes" id="UP000237846"/>
    </source>
</evidence>
<comment type="caution">
    <text evidence="1">The sequence shown here is derived from an EMBL/GenBank/DDBJ whole genome shotgun (WGS) entry which is preliminary data.</text>
</comment>
<name>A0A2T0Q2W2_9ACTN</name>
<sequence>MNRVIRKSSAQSSSEVLDLLGALFAAELIHPSKTLWLISPWITDVDVVDNSVGAFSALTRFGRRPIRLTEVLAALAAEGAQIVVATTTDNRNDTFTRRLRQLARDLNVEDKIRIEADATGRLHTKSITGDDYALAGSMNITRHGIHLREEQVELKTDSEYVAQARTDVYGRFGGEL</sequence>
<dbReference type="RefSeq" id="WP_106247899.1">
    <property type="nucleotide sequence ID" value="NZ_PVZC01000005.1"/>
</dbReference>
<keyword evidence="2" id="KW-1185">Reference proteome</keyword>
<proteinExistence type="predicted"/>
<dbReference type="EMBL" id="PVZC01000005">
    <property type="protein sequence ID" value="PRX98008.1"/>
    <property type="molecule type" value="Genomic_DNA"/>
</dbReference>
<reference evidence="1 2" key="1">
    <citation type="submission" date="2018-03" db="EMBL/GenBank/DDBJ databases">
        <title>Genomic Encyclopedia of Archaeal and Bacterial Type Strains, Phase II (KMG-II): from individual species to whole genera.</title>
        <authorList>
            <person name="Goeker M."/>
        </authorList>
    </citation>
    <scope>NUCLEOTIDE SEQUENCE [LARGE SCALE GENOMIC DNA]</scope>
    <source>
        <strain evidence="1 2">DSM 45601</strain>
    </source>
</reference>
<dbReference type="NCBIfam" id="NF041068">
    <property type="entry name" value="DpdK"/>
    <property type="match status" value="1"/>
</dbReference>